<dbReference type="InterPro" id="IPR012959">
    <property type="entry name" value="CPL_dom"/>
</dbReference>
<dbReference type="InterPro" id="IPR033133">
    <property type="entry name" value="PUM-HD"/>
</dbReference>
<evidence type="ECO:0000256" key="1">
    <source>
        <dbReference type="ARBA" id="ARBA00022737"/>
    </source>
</evidence>
<dbReference type="PROSITE" id="PS50303">
    <property type="entry name" value="PUM_HD"/>
    <property type="match status" value="1"/>
</dbReference>
<dbReference type="GO" id="GO:0006417">
    <property type="term" value="P:regulation of translation"/>
    <property type="evidence" value="ECO:0007669"/>
    <property type="project" value="TreeGrafter"/>
</dbReference>
<dbReference type="GO" id="GO:0005730">
    <property type="term" value="C:nucleolus"/>
    <property type="evidence" value="ECO:0007669"/>
    <property type="project" value="TreeGrafter"/>
</dbReference>
<dbReference type="InterPro" id="IPR001313">
    <property type="entry name" value="Pumilio_RNA-bd_rpt"/>
</dbReference>
<proteinExistence type="predicted"/>
<feature type="domain" description="PUM-HD" evidence="5">
    <location>
        <begin position="105"/>
        <end position="491"/>
    </location>
</feature>
<sequence>MGVTTKKENGKRKLANADGGKSKKAKKVEEEVPSSSDEEMSSEEEEKESEDELDASSSDEDELDNSDEEEVDEEKAQKTKESRAEQKKLREERKKGRQHGEKIQHIKKLWEQLRVKSGITAEARKKLVDGIWEQTHDIIRDLVFKHDATRVIQTIFKYADKEKRIAITKALKGSYVELAKSSYGKYLLVKILHYGSKDVRDDVLNELHGNFRKLMRHKEGAYVIEDAYRDYSTAAQKRQIVREFYGSEFAVFKDQTDTRTLKDIIAENPDKRPFLMKNLKGTIESAVLKGSIGFTIIHAAMLEYVRNIDPTSSEREDFIDLITEQFAEMVHTNEGSQVASIVLSIATAKERKGLVRSLRSFASKCCEDEYGQYVMLSLFNTVDDTVLVTKAFTPDFKENLPDLLTSKSGRRPFLYTLVGRSPRYFTKPTIDRLNVVDECKKNTSKKEDDVRRLELNKGFSPMILQLITDQASELLKDNLGSQFIAEALLYAHDTDRTAAAEAVVLAFTGSPGEEDHLIHEPVNQRTLRTLIQEGHYNGKEKKVERTSEPELNFKSMLLPVVNENLIEWATGDGSFVVVALLENLQDKEKKNLKKSLNSHIKDLKKAADSNKGSKLLLELL</sequence>
<dbReference type="OrthoDB" id="497380at2759"/>
<dbReference type="AlphaFoldDB" id="A0A642UUL7"/>
<evidence type="ECO:0000256" key="2">
    <source>
        <dbReference type="ARBA" id="ARBA00022884"/>
    </source>
</evidence>
<dbReference type="Proteomes" id="UP000761534">
    <property type="component" value="Unassembled WGS sequence"/>
</dbReference>
<feature type="region of interest" description="Disordered" evidence="4">
    <location>
        <begin position="1"/>
        <end position="101"/>
    </location>
</feature>
<reference evidence="6" key="1">
    <citation type="journal article" date="2019" name="G3 (Bethesda)">
        <title>Genome Assemblies of Two Rare Opportunistic Yeast Pathogens: Diutina rugosa (syn. Candida rugosa) and Trichomonascus ciferrii (syn. Candida ciferrii).</title>
        <authorList>
            <person name="Mixao V."/>
            <person name="Saus E."/>
            <person name="Hansen A.P."/>
            <person name="Lass-Florl C."/>
            <person name="Gabaldon T."/>
        </authorList>
    </citation>
    <scope>NUCLEOTIDE SEQUENCE</scope>
    <source>
        <strain evidence="6">CBS 4856</strain>
    </source>
</reference>
<feature type="repeat" description="Pumilio" evidence="3">
    <location>
        <begin position="206"/>
        <end position="242"/>
    </location>
</feature>
<keyword evidence="7" id="KW-1185">Reference proteome</keyword>
<dbReference type="SUPFAM" id="SSF48371">
    <property type="entry name" value="ARM repeat"/>
    <property type="match status" value="1"/>
</dbReference>
<comment type="caution">
    <text evidence="6">The sequence shown here is derived from an EMBL/GenBank/DDBJ whole genome shotgun (WGS) entry which is preliminary data.</text>
</comment>
<dbReference type="EMBL" id="SWFS01000408">
    <property type="protein sequence ID" value="KAA8905778.1"/>
    <property type="molecule type" value="Genomic_DNA"/>
</dbReference>
<dbReference type="VEuPathDB" id="FungiDB:TRICI_005235"/>
<keyword evidence="1" id="KW-0677">Repeat</keyword>
<dbReference type="SMART" id="SM00025">
    <property type="entry name" value="Pumilio"/>
    <property type="match status" value="5"/>
</dbReference>
<name>A0A642UUL7_9ASCO</name>
<feature type="compositionally biased region" description="Basic and acidic residues" evidence="4">
    <location>
        <begin position="74"/>
        <end position="101"/>
    </location>
</feature>
<gene>
    <name evidence="6" type="ORF">TRICI_005235</name>
</gene>
<dbReference type="InterPro" id="IPR016024">
    <property type="entry name" value="ARM-type_fold"/>
</dbReference>
<protein>
    <recommendedName>
        <fullName evidence="5">PUM-HD domain-containing protein</fullName>
    </recommendedName>
</protein>
<dbReference type="PANTHER" id="PTHR13389:SF0">
    <property type="entry name" value="PUMILIO HOMOLOG 3"/>
    <property type="match status" value="1"/>
</dbReference>
<dbReference type="GO" id="GO:0003729">
    <property type="term" value="F:mRNA binding"/>
    <property type="evidence" value="ECO:0007669"/>
    <property type="project" value="TreeGrafter"/>
</dbReference>
<dbReference type="GO" id="GO:0010629">
    <property type="term" value="P:negative regulation of gene expression"/>
    <property type="evidence" value="ECO:0007669"/>
    <property type="project" value="UniProtKB-ARBA"/>
</dbReference>
<evidence type="ECO:0000256" key="3">
    <source>
        <dbReference type="PROSITE-ProRule" id="PRU00317"/>
    </source>
</evidence>
<feature type="repeat" description="Pumilio" evidence="3">
    <location>
        <begin position="170"/>
        <end position="205"/>
    </location>
</feature>
<evidence type="ECO:0000256" key="4">
    <source>
        <dbReference type="SAM" id="MobiDB-lite"/>
    </source>
</evidence>
<dbReference type="InterPro" id="IPR040059">
    <property type="entry name" value="PUM3"/>
</dbReference>
<accession>A0A642UUL7</accession>
<organism evidence="6 7">
    <name type="scientific">Trichomonascus ciferrii</name>
    <dbReference type="NCBI Taxonomy" id="44093"/>
    <lineage>
        <taxon>Eukaryota</taxon>
        <taxon>Fungi</taxon>
        <taxon>Dikarya</taxon>
        <taxon>Ascomycota</taxon>
        <taxon>Saccharomycotina</taxon>
        <taxon>Dipodascomycetes</taxon>
        <taxon>Dipodascales</taxon>
        <taxon>Trichomonascaceae</taxon>
        <taxon>Trichomonascus</taxon>
        <taxon>Trichomonascus ciferrii complex</taxon>
    </lineage>
</organism>
<dbReference type="Gene3D" id="1.25.10.10">
    <property type="entry name" value="Leucine-rich Repeat Variant"/>
    <property type="match status" value="1"/>
</dbReference>
<dbReference type="Pfam" id="PF08144">
    <property type="entry name" value="CPL"/>
    <property type="match status" value="1"/>
</dbReference>
<evidence type="ECO:0000313" key="6">
    <source>
        <dbReference type="EMBL" id="KAA8905778.1"/>
    </source>
</evidence>
<dbReference type="PANTHER" id="PTHR13389">
    <property type="entry name" value="PUMILIO HOMOLOG 3"/>
    <property type="match status" value="1"/>
</dbReference>
<keyword evidence="2" id="KW-0694">RNA-binding</keyword>
<feature type="compositionally biased region" description="Acidic residues" evidence="4">
    <location>
        <begin position="36"/>
        <end position="73"/>
    </location>
</feature>
<evidence type="ECO:0000313" key="7">
    <source>
        <dbReference type="Proteomes" id="UP000761534"/>
    </source>
</evidence>
<dbReference type="InterPro" id="IPR011989">
    <property type="entry name" value="ARM-like"/>
</dbReference>
<evidence type="ECO:0000259" key="5">
    <source>
        <dbReference type="PROSITE" id="PS50303"/>
    </source>
</evidence>
<dbReference type="PROSITE" id="PS50302">
    <property type="entry name" value="PUM"/>
    <property type="match status" value="2"/>
</dbReference>